<protein>
    <recommendedName>
        <fullName evidence="1">Rhamnogalacturonase A/B/Epimerase-like pectate lyase domain-containing protein</fullName>
    </recommendedName>
</protein>
<proteinExistence type="predicted"/>
<organism evidence="2 3">
    <name type="scientific">Spirosoma aureum</name>
    <dbReference type="NCBI Taxonomy" id="2692134"/>
    <lineage>
        <taxon>Bacteria</taxon>
        <taxon>Pseudomonadati</taxon>
        <taxon>Bacteroidota</taxon>
        <taxon>Cytophagia</taxon>
        <taxon>Cytophagales</taxon>
        <taxon>Cytophagaceae</taxon>
        <taxon>Spirosoma</taxon>
    </lineage>
</organism>
<evidence type="ECO:0000313" key="2">
    <source>
        <dbReference type="EMBL" id="QIP12025.1"/>
    </source>
</evidence>
<dbReference type="InterPro" id="IPR006626">
    <property type="entry name" value="PbH1"/>
</dbReference>
<evidence type="ECO:0000313" key="3">
    <source>
        <dbReference type="Proteomes" id="UP000501802"/>
    </source>
</evidence>
<dbReference type="InterPro" id="IPR011050">
    <property type="entry name" value="Pectin_lyase_fold/virulence"/>
</dbReference>
<feature type="domain" description="Rhamnogalacturonase A/B/Epimerase-like pectate lyase" evidence="1">
    <location>
        <begin position="133"/>
        <end position="354"/>
    </location>
</feature>
<dbReference type="Pfam" id="PF12708">
    <property type="entry name" value="Pect-lyase_RHGA_epim"/>
    <property type="match status" value="1"/>
</dbReference>
<reference evidence="2 3" key="1">
    <citation type="submission" date="2020-03" db="EMBL/GenBank/DDBJ databases">
        <authorList>
            <person name="Kim M.K."/>
        </authorList>
    </citation>
    <scope>NUCLEOTIDE SEQUENCE [LARGE SCALE GENOMIC DNA]</scope>
    <source>
        <strain evidence="2 3">BT328</strain>
    </source>
</reference>
<accession>A0A6G9AIC3</accession>
<dbReference type="InterPro" id="IPR012334">
    <property type="entry name" value="Pectin_lyas_fold"/>
</dbReference>
<dbReference type="KEGG" id="spib:G8759_04945"/>
<keyword evidence="3" id="KW-1185">Reference proteome</keyword>
<dbReference type="Gene3D" id="2.160.20.10">
    <property type="entry name" value="Single-stranded right-handed beta-helix, Pectin lyase-like"/>
    <property type="match status" value="1"/>
</dbReference>
<sequence>MKISLFFTLMLVTLFCQGQKKTTNLPRESTEISKESLSPKPDGYWYIKTKAGKEVPLKIDPKANNLTTYQSIAKLRESILTNASAPATVNITDSGKQGIFILDTNDITTPDNTGTVLVTRSKLRYKRVIEGAISVRWFGAKGDGSNTDDSPAIQAAINFATELQDPAKDGAFSSKWKGRDLTVYLPLGTYKINHTIHISGTIKLQGSAGGAYAGTQLIQGVTGISMISLDAGSDKVSNATVIEDIIFKSGSAKQSPTVSQIIIGTGNGNSNYIRNCWFQTPENLAIWITKGGDIQISGCTFDVVPFQAIAIGKTSQPPVVDVSIMNNTFFEVSLDIIRLYSGKGITVSNNRVSNSINSNHSTTFINGYGADIITSLSVTGNEYTNVRNFANLPIHLFGCSISSNAGYNTDGYFIKANQPGVIYGVSIIGNSIYSSAANKNNKLIDIANSSGLQGSAIVGNSFYSINVTQLNAISMPSENNLNNEIAHNTFTNIASPYAVNAPEKNGIINIKSFVSIEDKTPVAGDLLYYDGTKWTRIPKGTNGQILKMVSGVPAWSIP</sequence>
<dbReference type="InterPro" id="IPR024535">
    <property type="entry name" value="RHGA/B-epi-like_pectate_lyase"/>
</dbReference>
<dbReference type="SUPFAM" id="SSF51126">
    <property type="entry name" value="Pectin lyase-like"/>
    <property type="match status" value="1"/>
</dbReference>
<dbReference type="RefSeq" id="WP_167205781.1">
    <property type="nucleotide sequence ID" value="NZ_CP050063.1"/>
</dbReference>
<dbReference type="AlphaFoldDB" id="A0A6G9AIC3"/>
<dbReference type="EMBL" id="CP050063">
    <property type="protein sequence ID" value="QIP12025.1"/>
    <property type="molecule type" value="Genomic_DNA"/>
</dbReference>
<dbReference type="SMART" id="SM00710">
    <property type="entry name" value="PbH1"/>
    <property type="match status" value="5"/>
</dbReference>
<gene>
    <name evidence="2" type="ORF">G8759_04945</name>
</gene>
<evidence type="ECO:0000259" key="1">
    <source>
        <dbReference type="Pfam" id="PF12708"/>
    </source>
</evidence>
<dbReference type="Proteomes" id="UP000501802">
    <property type="component" value="Chromosome"/>
</dbReference>
<name>A0A6G9AIC3_9BACT</name>